<feature type="compositionally biased region" description="Low complexity" evidence="6">
    <location>
        <begin position="436"/>
        <end position="447"/>
    </location>
</feature>
<dbReference type="EnsemblMetazoa" id="RPRC014216-RA">
    <property type="protein sequence ID" value="RPRC014216-PA"/>
    <property type="gene ID" value="RPRC014216"/>
</dbReference>
<name>T1ID46_RHOPR</name>
<dbReference type="GO" id="GO:0008270">
    <property type="term" value="F:zinc ion binding"/>
    <property type="evidence" value="ECO:0007669"/>
    <property type="project" value="UniProtKB-KW"/>
</dbReference>
<dbReference type="Gene3D" id="3.30.160.60">
    <property type="entry name" value="Classic Zinc Finger"/>
    <property type="match status" value="3"/>
</dbReference>
<feature type="domain" description="C2H2-type" evidence="7">
    <location>
        <begin position="76"/>
        <end position="103"/>
    </location>
</feature>
<keyword evidence="1" id="KW-0479">Metal-binding</keyword>
<evidence type="ECO:0000259" key="7">
    <source>
        <dbReference type="PROSITE" id="PS50157"/>
    </source>
</evidence>
<dbReference type="PROSITE" id="PS00028">
    <property type="entry name" value="ZINC_FINGER_C2H2_1"/>
    <property type="match status" value="3"/>
</dbReference>
<dbReference type="GO" id="GO:0000978">
    <property type="term" value="F:RNA polymerase II cis-regulatory region sequence-specific DNA binding"/>
    <property type="evidence" value="ECO:0007669"/>
    <property type="project" value="TreeGrafter"/>
</dbReference>
<evidence type="ECO:0000256" key="1">
    <source>
        <dbReference type="ARBA" id="ARBA00022723"/>
    </source>
</evidence>
<sequence>MATKEVTRIFRPWDDSHQHTVVVRDKEEEDNKIDWRVPPHDWTGQYDNSQYWNCLAAAGLYVTSQVNKTKQRPKKFRCPHCDVAFSNNGQLKGHVRIHTGERPYRCEADGCGKSFTRNEELTRHKRIHSGIRPYPCPSCGKSFGRKDHLKKHSRTHQPQIHYPELPPHVLIYPYLYVIKSTLLKEKETPGLLHTRALPASAERPRTIYKVEGRKDICGVKSGGHCQSNWKCCLDAYLDILAHFHGMQALVHNLAVRLWTDFVDWIVVWKRRFIYRCHRLVSRYDDVGPVESTVSYPATDQSDIATGLEDKPWYHAVDRRKAHELVYTGGDGCYLVRPSSTHPLTLTLWFGNRPYNIAIRKREDGKVALGTRKNNERVETSPVFAANESTRGVIPKAKGNLPKTVRRKPFINITDRAFIVPNKKFTKMPNTNENIESGGSSSSVPKISSGDYNDNLLTSMFDMMQNITAEIKTMRKDLEALREDNKRISLSISSQEKYFKKNCRELKNEIFNLRQEMINDKNEILALKQTTKQNLIKISNFPVSVNEDLFTIFEKVCKYIKFSVNVVFIEDCYRLSSKNSVYTPLIIVKFLRNKDKMSFLKILRENKVRLTSQMIEETLPNTQIYISEYLIPEMAAIFREARNMKKSNLLKFVWVRNGKIFVKISESSRPLLITSKEDLSNITKPKRDVRGLLGDEAELDESDATDISESSTQSKRKRTQKIPRTSKIGEFFRPHKKAEK</sequence>
<keyword evidence="5" id="KW-0175">Coiled coil</keyword>
<feature type="region of interest" description="Disordered" evidence="6">
    <location>
        <begin position="428"/>
        <end position="447"/>
    </location>
</feature>
<dbReference type="GO" id="GO:0000981">
    <property type="term" value="F:DNA-binding transcription factor activity, RNA polymerase II-specific"/>
    <property type="evidence" value="ECO:0007669"/>
    <property type="project" value="TreeGrafter"/>
</dbReference>
<evidence type="ECO:0000313" key="9">
    <source>
        <dbReference type="Proteomes" id="UP000015103"/>
    </source>
</evidence>
<feature type="compositionally biased region" description="Acidic residues" evidence="6">
    <location>
        <begin position="694"/>
        <end position="705"/>
    </location>
</feature>
<dbReference type="InterPro" id="IPR057251">
    <property type="entry name" value="FP_C"/>
</dbReference>
<dbReference type="Pfam" id="PF25298">
    <property type="entry name" value="Baculo_FP_2nd"/>
    <property type="match status" value="1"/>
</dbReference>
<dbReference type="Pfam" id="PF00017">
    <property type="entry name" value="SH2"/>
    <property type="match status" value="1"/>
</dbReference>
<dbReference type="Pfam" id="PF00096">
    <property type="entry name" value="zf-C2H2"/>
    <property type="match status" value="3"/>
</dbReference>
<keyword evidence="9" id="KW-1185">Reference proteome</keyword>
<dbReference type="Gene3D" id="3.30.505.10">
    <property type="entry name" value="SH2 domain"/>
    <property type="match status" value="1"/>
</dbReference>
<dbReference type="SMART" id="SM00252">
    <property type="entry name" value="SH2"/>
    <property type="match status" value="1"/>
</dbReference>
<evidence type="ECO:0000313" key="8">
    <source>
        <dbReference type="EnsemblMetazoa" id="RPRC014216-PA"/>
    </source>
</evidence>
<dbReference type="Proteomes" id="UP000015103">
    <property type="component" value="Unassembled WGS sequence"/>
</dbReference>
<evidence type="ECO:0000256" key="5">
    <source>
        <dbReference type="SAM" id="Coils"/>
    </source>
</evidence>
<dbReference type="EMBL" id="ACPB03003026">
    <property type="status" value="NOT_ANNOTATED_CDS"/>
    <property type="molecule type" value="Genomic_DNA"/>
</dbReference>
<dbReference type="InterPro" id="IPR036860">
    <property type="entry name" value="SH2_dom_sf"/>
</dbReference>
<dbReference type="FunFam" id="3.30.160.60:FF:000690">
    <property type="entry name" value="Zinc finger protein 354C"/>
    <property type="match status" value="1"/>
</dbReference>
<keyword evidence="4" id="KW-0862">Zinc</keyword>
<dbReference type="PROSITE" id="PS50157">
    <property type="entry name" value="ZINC_FINGER_C2H2_2"/>
    <property type="match status" value="3"/>
</dbReference>
<dbReference type="InterPro" id="IPR036236">
    <property type="entry name" value="Znf_C2H2_sf"/>
</dbReference>
<feature type="coiled-coil region" evidence="5">
    <location>
        <begin position="463"/>
        <end position="522"/>
    </location>
</feature>
<feature type="region of interest" description="Disordered" evidence="6">
    <location>
        <begin position="692"/>
        <end position="739"/>
    </location>
</feature>
<dbReference type="PANTHER" id="PTHR23235:SF139">
    <property type="entry name" value="HUCKEBEIN"/>
    <property type="match status" value="1"/>
</dbReference>
<feature type="compositionally biased region" description="Basic and acidic residues" evidence="6">
    <location>
        <begin position="729"/>
        <end position="739"/>
    </location>
</feature>
<evidence type="ECO:0000256" key="6">
    <source>
        <dbReference type="SAM" id="MobiDB-lite"/>
    </source>
</evidence>
<dbReference type="InterPro" id="IPR013087">
    <property type="entry name" value="Znf_C2H2_type"/>
</dbReference>
<dbReference type="eggNOG" id="KOG1721">
    <property type="taxonomic scope" value="Eukaryota"/>
</dbReference>
<dbReference type="SMART" id="SM00355">
    <property type="entry name" value="ZnF_C2H2"/>
    <property type="match status" value="3"/>
</dbReference>
<dbReference type="FunFam" id="3.30.160.60:FF:001488">
    <property type="entry name" value="Krueppel-like factor 15"/>
    <property type="match status" value="1"/>
</dbReference>
<dbReference type="SUPFAM" id="SSF55550">
    <property type="entry name" value="SH2 domain"/>
    <property type="match status" value="1"/>
</dbReference>
<evidence type="ECO:0000256" key="2">
    <source>
        <dbReference type="ARBA" id="ARBA00022737"/>
    </source>
</evidence>
<dbReference type="VEuPathDB" id="VectorBase:RPRC014216"/>
<keyword evidence="3" id="KW-0863">Zinc-finger</keyword>
<dbReference type="EMBL" id="ACPB03003028">
    <property type="status" value="NOT_ANNOTATED_CDS"/>
    <property type="molecule type" value="Genomic_DNA"/>
</dbReference>
<organism evidence="8 9">
    <name type="scientific">Rhodnius prolixus</name>
    <name type="common">Triatomid bug</name>
    <dbReference type="NCBI Taxonomy" id="13249"/>
    <lineage>
        <taxon>Eukaryota</taxon>
        <taxon>Metazoa</taxon>
        <taxon>Ecdysozoa</taxon>
        <taxon>Arthropoda</taxon>
        <taxon>Hexapoda</taxon>
        <taxon>Insecta</taxon>
        <taxon>Pterygota</taxon>
        <taxon>Neoptera</taxon>
        <taxon>Paraneoptera</taxon>
        <taxon>Hemiptera</taxon>
        <taxon>Heteroptera</taxon>
        <taxon>Panheteroptera</taxon>
        <taxon>Cimicomorpha</taxon>
        <taxon>Reduviidae</taxon>
        <taxon>Triatominae</taxon>
        <taxon>Rhodnius</taxon>
    </lineage>
</organism>
<protein>
    <recommendedName>
        <fullName evidence="7">C2H2-type domain-containing protein</fullName>
    </recommendedName>
</protein>
<evidence type="ECO:0000256" key="4">
    <source>
        <dbReference type="ARBA" id="ARBA00022833"/>
    </source>
</evidence>
<dbReference type="InterPro" id="IPR000980">
    <property type="entry name" value="SH2"/>
</dbReference>
<dbReference type="STRING" id="13249.T1ID46"/>
<dbReference type="GO" id="GO:0003682">
    <property type="term" value="F:chromatin binding"/>
    <property type="evidence" value="ECO:0007669"/>
    <property type="project" value="UniProtKB-ARBA"/>
</dbReference>
<feature type="domain" description="C2H2-type" evidence="7">
    <location>
        <begin position="104"/>
        <end position="133"/>
    </location>
</feature>
<dbReference type="AlphaFoldDB" id="T1ID46"/>
<keyword evidence="2" id="KW-0677">Repeat</keyword>
<dbReference type="HOGENOM" id="CLU_375677_0_0_1"/>
<dbReference type="InParanoid" id="T1ID46"/>
<dbReference type="GO" id="GO:0040029">
    <property type="term" value="P:epigenetic regulation of gene expression"/>
    <property type="evidence" value="ECO:0007669"/>
    <property type="project" value="UniProtKB-ARBA"/>
</dbReference>
<dbReference type="EMBL" id="ACPB03003027">
    <property type="status" value="NOT_ANNOTATED_CDS"/>
    <property type="molecule type" value="Genomic_DNA"/>
</dbReference>
<reference evidence="8" key="1">
    <citation type="submission" date="2015-05" db="UniProtKB">
        <authorList>
            <consortium name="EnsemblMetazoa"/>
        </authorList>
    </citation>
    <scope>IDENTIFICATION</scope>
</reference>
<dbReference type="SUPFAM" id="SSF57667">
    <property type="entry name" value="beta-beta-alpha zinc fingers"/>
    <property type="match status" value="2"/>
</dbReference>
<dbReference type="FunFam" id="3.30.160.60:FF:000257">
    <property type="entry name" value="ZXD family zinc finger C"/>
    <property type="match status" value="1"/>
</dbReference>
<dbReference type="GO" id="GO:0000785">
    <property type="term" value="C:chromatin"/>
    <property type="evidence" value="ECO:0007669"/>
    <property type="project" value="UniProtKB-ARBA"/>
</dbReference>
<dbReference type="PANTHER" id="PTHR23235">
    <property type="entry name" value="KRUEPPEL-LIKE TRANSCRIPTION FACTOR"/>
    <property type="match status" value="1"/>
</dbReference>
<proteinExistence type="predicted"/>
<accession>T1ID46</accession>
<feature type="domain" description="C2H2-type" evidence="7">
    <location>
        <begin position="134"/>
        <end position="166"/>
    </location>
</feature>
<evidence type="ECO:0000256" key="3">
    <source>
        <dbReference type="ARBA" id="ARBA00022771"/>
    </source>
</evidence>